<evidence type="ECO:0000313" key="2">
    <source>
        <dbReference type="Proteomes" id="UP001186974"/>
    </source>
</evidence>
<protein>
    <submittedName>
        <fullName evidence="1">Uncharacterized protein</fullName>
    </submittedName>
</protein>
<gene>
    <name evidence="1" type="ORF">LTS18_004037</name>
</gene>
<sequence length="409" mass="44187">MALDETTAEAQTQKEWDSSPSSAKDLQDDLPDNLAEQDQKLEETTPSEPSKPTADHASAIPDGGFQAWLHVLAGFMLFFNTWGLLNTFGVFQTYYEAGELFQETSSNIAWIGSIQAFMLLFIGFIVGPIYDRGFLRSLLIIGTILVVLGFMMLSICKTYWQVLLAQGFCVGLGAGCLFVPSVAILPTYFSKKLGLAVGLAAAGSSMGGIMYPIIFYRLVNQIGFGWSVRVLGFICLATLLIPIAIMRMRVKPPKARALVDWTVFTDWPFVFFTIATLIGFQGLYVMLFYVSYYGQASGITSASLSFYLVPILNAGSVFGRTIPNAISDRIGPLNLIIPGAIISGVLTFCLIAVHSVGALVAVTLLYGFFSGVFIALPPVCFIILTKDKTKVGSRIGMGFGVLGVAVLAG</sequence>
<dbReference type="EMBL" id="JAWDJW010000953">
    <property type="protein sequence ID" value="KAK3079734.1"/>
    <property type="molecule type" value="Genomic_DNA"/>
</dbReference>
<name>A0ACC3DSW0_9PEZI</name>
<accession>A0ACC3DSW0</accession>
<proteinExistence type="predicted"/>
<feature type="non-terminal residue" evidence="1">
    <location>
        <position position="409"/>
    </location>
</feature>
<reference evidence="1" key="1">
    <citation type="submission" date="2024-09" db="EMBL/GenBank/DDBJ databases">
        <title>Black Yeasts Isolated from many extreme environments.</title>
        <authorList>
            <person name="Coleine C."/>
            <person name="Stajich J.E."/>
            <person name="Selbmann L."/>
        </authorList>
    </citation>
    <scope>NUCLEOTIDE SEQUENCE</scope>
    <source>
        <strain evidence="1">CCFEE 5737</strain>
    </source>
</reference>
<evidence type="ECO:0000313" key="1">
    <source>
        <dbReference type="EMBL" id="KAK3079734.1"/>
    </source>
</evidence>
<dbReference type="Proteomes" id="UP001186974">
    <property type="component" value="Unassembled WGS sequence"/>
</dbReference>
<keyword evidence="2" id="KW-1185">Reference proteome</keyword>
<comment type="caution">
    <text evidence="1">The sequence shown here is derived from an EMBL/GenBank/DDBJ whole genome shotgun (WGS) entry which is preliminary data.</text>
</comment>
<organism evidence="1 2">
    <name type="scientific">Coniosporium uncinatum</name>
    <dbReference type="NCBI Taxonomy" id="93489"/>
    <lineage>
        <taxon>Eukaryota</taxon>
        <taxon>Fungi</taxon>
        <taxon>Dikarya</taxon>
        <taxon>Ascomycota</taxon>
        <taxon>Pezizomycotina</taxon>
        <taxon>Dothideomycetes</taxon>
        <taxon>Dothideomycetes incertae sedis</taxon>
        <taxon>Coniosporium</taxon>
    </lineage>
</organism>